<evidence type="ECO:0000313" key="1">
    <source>
        <dbReference type="EMBL" id="KAJ1129144.1"/>
    </source>
</evidence>
<dbReference type="CDD" id="cd00303">
    <property type="entry name" value="retropepsin_like"/>
    <property type="match status" value="1"/>
</dbReference>
<dbReference type="EMBL" id="JANPWB010000011">
    <property type="protein sequence ID" value="KAJ1129144.1"/>
    <property type="molecule type" value="Genomic_DNA"/>
</dbReference>
<name>A0AAV7PPL7_PLEWA</name>
<gene>
    <name evidence="1" type="ORF">NDU88_007515</name>
</gene>
<protein>
    <submittedName>
        <fullName evidence="1">Uncharacterized protein</fullName>
    </submittedName>
</protein>
<proteinExistence type="predicted"/>
<keyword evidence="2" id="KW-1185">Reference proteome</keyword>
<dbReference type="SUPFAM" id="SSF50630">
    <property type="entry name" value="Acid proteases"/>
    <property type="match status" value="1"/>
</dbReference>
<organism evidence="1 2">
    <name type="scientific">Pleurodeles waltl</name>
    <name type="common">Iberian ribbed newt</name>
    <dbReference type="NCBI Taxonomy" id="8319"/>
    <lineage>
        <taxon>Eukaryota</taxon>
        <taxon>Metazoa</taxon>
        <taxon>Chordata</taxon>
        <taxon>Craniata</taxon>
        <taxon>Vertebrata</taxon>
        <taxon>Euteleostomi</taxon>
        <taxon>Amphibia</taxon>
        <taxon>Batrachia</taxon>
        <taxon>Caudata</taxon>
        <taxon>Salamandroidea</taxon>
        <taxon>Salamandridae</taxon>
        <taxon>Pleurodelinae</taxon>
        <taxon>Pleurodeles</taxon>
    </lineage>
</organism>
<comment type="caution">
    <text evidence="1">The sequence shown here is derived from an EMBL/GenBank/DDBJ whole genome shotgun (WGS) entry which is preliminary data.</text>
</comment>
<evidence type="ECO:0000313" key="2">
    <source>
        <dbReference type="Proteomes" id="UP001066276"/>
    </source>
</evidence>
<sequence>MCGGAYSHQGKCPAMGKQCTNCQRLNHFAKVCRSAGKPKSGERKVIHAAQTIQQQNEVLDMDDDDQPEGTVYVIHTTQPGNGRGKRIPRCTVKIDGHQVPALIDTGASINIHAQSVFRQLPTRPQLRPTTVQVYAFGSATPIPLAGVFTT</sequence>
<dbReference type="AlphaFoldDB" id="A0AAV7PPL7"/>
<dbReference type="Gene3D" id="2.40.70.10">
    <property type="entry name" value="Acid Proteases"/>
    <property type="match status" value="1"/>
</dbReference>
<accession>A0AAV7PPL7</accession>
<reference evidence="1" key="1">
    <citation type="journal article" date="2022" name="bioRxiv">
        <title>Sequencing and chromosome-scale assembly of the giantPleurodeles waltlgenome.</title>
        <authorList>
            <person name="Brown T."/>
            <person name="Elewa A."/>
            <person name="Iarovenko S."/>
            <person name="Subramanian E."/>
            <person name="Araus A.J."/>
            <person name="Petzold A."/>
            <person name="Susuki M."/>
            <person name="Suzuki K.-i.T."/>
            <person name="Hayashi T."/>
            <person name="Toyoda A."/>
            <person name="Oliveira C."/>
            <person name="Osipova E."/>
            <person name="Leigh N.D."/>
            <person name="Simon A."/>
            <person name="Yun M.H."/>
        </authorList>
    </citation>
    <scope>NUCLEOTIDE SEQUENCE</scope>
    <source>
        <strain evidence="1">20211129_DDA</strain>
        <tissue evidence="1">Liver</tissue>
    </source>
</reference>
<dbReference type="InterPro" id="IPR021109">
    <property type="entry name" value="Peptidase_aspartic_dom_sf"/>
</dbReference>
<dbReference type="Proteomes" id="UP001066276">
    <property type="component" value="Chromosome 7"/>
</dbReference>